<dbReference type="InterPro" id="IPR010266">
    <property type="entry name" value="NnrS"/>
</dbReference>
<sequence length="411" mass="44370">MNQELHEKTPLPKHQAVPRGLATTGPIVFSYGFRPFFLGGGFWAVSAMALWIAAMMFGVPVGGDYGAAHWHAHEMLFGFTPAILAGFLLTAVPNWTGRLPVSGQPLMVLVAIWAAGRLAMLSPALIGATMAAAVDVLFLPSLLFVCAREVVAGRKWSDLKVVSSLAALSIANILFHYAVIGQDHSGFANRLAVSVYVMLITIIGGRIIPSFTRNWLNKSGHTTFPVPHNRFDVIALLAGLIALCAWVLAPEHAATAVLATIAGLLHAVRLARWRGWTTWPEKLLVILHSAYAFVIFGLFGIALGALGVIDEYAVLHLLSVGAVASMMIAMMNRVTRGHTGRVLTASPMTTVSYAAIILAALLRPLANVLPEFYDLLIALAGLFWILAFMLFCWECGPMLLRVRRDARGQSA</sequence>
<feature type="transmembrane region" description="Helical" evidence="1">
    <location>
        <begin position="70"/>
        <end position="92"/>
    </location>
</feature>
<evidence type="ECO:0000313" key="2">
    <source>
        <dbReference type="EMBL" id="OJF91759.1"/>
    </source>
</evidence>
<keyword evidence="1" id="KW-0472">Membrane</keyword>
<feature type="transmembrane region" description="Helical" evidence="1">
    <location>
        <begin position="159"/>
        <end position="179"/>
    </location>
</feature>
<accession>A0A657LLY0</accession>
<organism evidence="2 3">
    <name type="scientific">Pararhizobium antarcticum</name>
    <dbReference type="NCBI Taxonomy" id="1798805"/>
    <lineage>
        <taxon>Bacteria</taxon>
        <taxon>Pseudomonadati</taxon>
        <taxon>Pseudomonadota</taxon>
        <taxon>Alphaproteobacteria</taxon>
        <taxon>Hyphomicrobiales</taxon>
        <taxon>Rhizobiaceae</taxon>
        <taxon>Rhizobium/Agrobacterium group</taxon>
        <taxon>Pararhizobium</taxon>
    </lineage>
</organism>
<dbReference type="Pfam" id="PF05940">
    <property type="entry name" value="NnrS"/>
    <property type="match status" value="1"/>
</dbReference>
<feature type="transmembrane region" description="Helical" evidence="1">
    <location>
        <begin position="254"/>
        <end position="271"/>
    </location>
</feature>
<dbReference type="EMBL" id="LSRP01000121">
    <property type="protein sequence ID" value="OJF91759.1"/>
    <property type="molecule type" value="Genomic_DNA"/>
</dbReference>
<feature type="transmembrane region" description="Helical" evidence="1">
    <location>
        <begin position="283"/>
        <end position="306"/>
    </location>
</feature>
<dbReference type="OrthoDB" id="9770040at2"/>
<gene>
    <name evidence="2" type="ORF">AX760_22995</name>
</gene>
<feature type="transmembrane region" description="Helical" evidence="1">
    <location>
        <begin position="191"/>
        <end position="209"/>
    </location>
</feature>
<feature type="transmembrane region" description="Helical" evidence="1">
    <location>
        <begin position="372"/>
        <end position="393"/>
    </location>
</feature>
<comment type="caution">
    <text evidence="2">The sequence shown here is derived from an EMBL/GenBank/DDBJ whole genome shotgun (WGS) entry which is preliminary data.</text>
</comment>
<feature type="transmembrane region" description="Helical" evidence="1">
    <location>
        <begin position="125"/>
        <end position="147"/>
    </location>
</feature>
<dbReference type="AlphaFoldDB" id="A0A657LLY0"/>
<name>A0A657LLY0_9HYPH</name>
<keyword evidence="1" id="KW-0812">Transmembrane</keyword>
<keyword evidence="3" id="KW-1185">Reference proteome</keyword>
<keyword evidence="1" id="KW-1133">Transmembrane helix</keyword>
<feature type="transmembrane region" description="Helical" evidence="1">
    <location>
        <begin position="36"/>
        <end position="58"/>
    </location>
</feature>
<proteinExistence type="predicted"/>
<feature type="transmembrane region" description="Helical" evidence="1">
    <location>
        <begin position="342"/>
        <end position="366"/>
    </location>
</feature>
<feature type="transmembrane region" description="Helical" evidence="1">
    <location>
        <begin position="312"/>
        <end position="330"/>
    </location>
</feature>
<dbReference type="RefSeq" id="WP_071835122.1">
    <property type="nucleotide sequence ID" value="NZ_LSRP01000121.1"/>
</dbReference>
<evidence type="ECO:0000256" key="1">
    <source>
        <dbReference type="SAM" id="Phobius"/>
    </source>
</evidence>
<evidence type="ECO:0000313" key="3">
    <source>
        <dbReference type="Proteomes" id="UP000182661"/>
    </source>
</evidence>
<reference evidence="2 3" key="1">
    <citation type="submission" date="2016-02" db="EMBL/GenBank/DDBJ databases">
        <title>Genome sequencing of a beta-galactosidase producing bacteria Rhizobium sp. 59.</title>
        <authorList>
            <person name="Wang D."/>
            <person name="Kot W."/>
            <person name="Qin Y."/>
            <person name="Hansen L."/>
            <person name="Naqvi K."/>
            <person name="Rensing C."/>
        </authorList>
    </citation>
    <scope>NUCLEOTIDE SEQUENCE [LARGE SCALE GENOMIC DNA]</scope>
    <source>
        <strain evidence="2 3">59</strain>
    </source>
</reference>
<dbReference type="Proteomes" id="UP000182661">
    <property type="component" value="Unassembled WGS sequence"/>
</dbReference>
<feature type="transmembrane region" description="Helical" evidence="1">
    <location>
        <begin position="230"/>
        <end position="248"/>
    </location>
</feature>
<feature type="transmembrane region" description="Helical" evidence="1">
    <location>
        <begin position="99"/>
        <end position="119"/>
    </location>
</feature>
<protein>
    <submittedName>
        <fullName evidence="2">Short-chain dehydrogenase</fullName>
    </submittedName>
</protein>